<evidence type="ECO:0000256" key="11">
    <source>
        <dbReference type="ARBA" id="ARBA00038053"/>
    </source>
</evidence>
<keyword evidence="2" id="KW-0328">Glycosyltransferase</keyword>
<keyword evidence="7" id="KW-1133">Transmembrane helix</keyword>
<name>A0A091CD12_9ENTE</name>
<dbReference type="GO" id="GO:0015648">
    <property type="term" value="F:lipid-linked peptidoglycan transporter activity"/>
    <property type="evidence" value="ECO:0007669"/>
    <property type="project" value="TreeGrafter"/>
</dbReference>
<dbReference type="AlphaFoldDB" id="A0A091CD12"/>
<keyword evidence="17" id="KW-0132">Cell division</keyword>
<comment type="function">
    <text evidence="16">Peptidoglycan polymerase that is essential for cell division.</text>
</comment>
<evidence type="ECO:0000256" key="2">
    <source>
        <dbReference type="ARBA" id="ARBA00022676"/>
    </source>
</evidence>
<evidence type="ECO:0000313" key="17">
    <source>
        <dbReference type="EMBL" id="KFN91278.1"/>
    </source>
</evidence>
<proteinExistence type="inferred from homology"/>
<evidence type="ECO:0000256" key="15">
    <source>
        <dbReference type="ARBA" id="ARBA00049902"/>
    </source>
</evidence>
<protein>
    <recommendedName>
        <fullName evidence="12">Probable peptidoglycan glycosyltransferase FtsW</fullName>
        <ecNumber evidence="14">2.4.99.28</ecNumber>
    </recommendedName>
    <alternativeName>
        <fullName evidence="13">Cell division protein FtsW</fullName>
    </alternativeName>
    <alternativeName>
        <fullName evidence="10">Cell wall polymerase</fullName>
    </alternativeName>
    <alternativeName>
        <fullName evidence="9">Peptidoglycan polymerase</fullName>
    </alternativeName>
</protein>
<comment type="catalytic activity">
    <reaction evidence="15">
        <text>[GlcNAc-(1-&gt;4)-Mur2Ac(oyl-L-Ala-gamma-D-Glu-L-Lys-D-Ala-D-Ala)](n)-di-trans,octa-cis-undecaprenyl diphosphate + beta-D-GlcNAc-(1-&gt;4)-Mur2Ac(oyl-L-Ala-gamma-D-Glu-L-Lys-D-Ala-D-Ala)-di-trans,octa-cis-undecaprenyl diphosphate = [GlcNAc-(1-&gt;4)-Mur2Ac(oyl-L-Ala-gamma-D-Glu-L-Lys-D-Ala-D-Ala)](n+1)-di-trans,octa-cis-undecaprenyl diphosphate + di-trans,octa-cis-undecaprenyl diphosphate + H(+)</text>
        <dbReference type="Rhea" id="RHEA:23708"/>
        <dbReference type="Rhea" id="RHEA-COMP:9602"/>
        <dbReference type="Rhea" id="RHEA-COMP:9603"/>
        <dbReference type="ChEBI" id="CHEBI:15378"/>
        <dbReference type="ChEBI" id="CHEBI:58405"/>
        <dbReference type="ChEBI" id="CHEBI:60033"/>
        <dbReference type="ChEBI" id="CHEBI:78435"/>
        <dbReference type="EC" id="2.4.99.28"/>
    </reaction>
</comment>
<dbReference type="GO" id="GO:0008955">
    <property type="term" value="F:peptidoglycan glycosyltransferase activity"/>
    <property type="evidence" value="ECO:0007669"/>
    <property type="project" value="UniProtKB-EC"/>
</dbReference>
<evidence type="ECO:0000256" key="9">
    <source>
        <dbReference type="ARBA" id="ARBA00032370"/>
    </source>
</evidence>
<dbReference type="EC" id="2.4.99.28" evidence="14"/>
<organism evidence="17 18">
    <name type="scientific">Tetragenococcus muriaticus PMC-11-5</name>
    <dbReference type="NCBI Taxonomy" id="1302649"/>
    <lineage>
        <taxon>Bacteria</taxon>
        <taxon>Bacillati</taxon>
        <taxon>Bacillota</taxon>
        <taxon>Bacilli</taxon>
        <taxon>Lactobacillales</taxon>
        <taxon>Enterococcaceae</taxon>
        <taxon>Tetragenococcus</taxon>
    </lineage>
</organism>
<dbReference type="InterPro" id="IPR001182">
    <property type="entry name" value="FtsW/RodA"/>
</dbReference>
<dbReference type="Pfam" id="PF01098">
    <property type="entry name" value="FTSW_RODA_SPOVE"/>
    <property type="match status" value="1"/>
</dbReference>
<dbReference type="PATRIC" id="fig|1302649.3.peg.1511"/>
<evidence type="ECO:0000256" key="5">
    <source>
        <dbReference type="ARBA" id="ARBA00022960"/>
    </source>
</evidence>
<sequence>MIFFIYKLKTDVLKNKKLTYGALLFVSFFLLLAFAFSPVNGAYGWIQVPGMGTIQPAEFFKIVVVWFFATTLSRQQNQVQYQFFI</sequence>
<evidence type="ECO:0000256" key="4">
    <source>
        <dbReference type="ARBA" id="ARBA00022692"/>
    </source>
</evidence>
<dbReference type="GO" id="GO:0051301">
    <property type="term" value="P:cell division"/>
    <property type="evidence" value="ECO:0007669"/>
    <property type="project" value="UniProtKB-KW"/>
</dbReference>
<keyword evidence="5" id="KW-0133">Cell shape</keyword>
<accession>A0A091CD12</accession>
<dbReference type="GO" id="GO:0005886">
    <property type="term" value="C:plasma membrane"/>
    <property type="evidence" value="ECO:0007669"/>
    <property type="project" value="TreeGrafter"/>
</dbReference>
<reference evidence="17 18" key="1">
    <citation type="submission" date="2014-08" db="EMBL/GenBank/DDBJ databases">
        <title>Genome sequence of Tetragenococcus muriaticus.</title>
        <authorList>
            <person name="Chuea-nongthon C."/>
            <person name="Rodtong S."/>
            <person name="Yongsawatdigul J."/>
            <person name="Steele J.L."/>
            <person name="Liu X.-y."/>
            <person name="Speers J."/>
            <person name="Glasner J.D."/>
            <person name="Neeno-Eckwall E.C."/>
        </authorList>
    </citation>
    <scope>NUCLEOTIDE SEQUENCE [LARGE SCALE GENOMIC DNA]</scope>
    <source>
        <strain evidence="17 18">PMC-11-5</strain>
    </source>
</reference>
<evidence type="ECO:0000256" key="14">
    <source>
        <dbReference type="ARBA" id="ARBA00044770"/>
    </source>
</evidence>
<dbReference type="PANTHER" id="PTHR30474">
    <property type="entry name" value="CELL CYCLE PROTEIN"/>
    <property type="match status" value="1"/>
</dbReference>
<dbReference type="GO" id="GO:0032153">
    <property type="term" value="C:cell division site"/>
    <property type="evidence" value="ECO:0007669"/>
    <property type="project" value="TreeGrafter"/>
</dbReference>
<dbReference type="Proteomes" id="UP000029380">
    <property type="component" value="Unassembled WGS sequence"/>
</dbReference>
<comment type="caution">
    <text evidence="17">The sequence shown here is derived from an EMBL/GenBank/DDBJ whole genome shotgun (WGS) entry which is preliminary data.</text>
</comment>
<evidence type="ECO:0000313" key="18">
    <source>
        <dbReference type="Proteomes" id="UP000029380"/>
    </source>
</evidence>
<evidence type="ECO:0000256" key="8">
    <source>
        <dbReference type="ARBA" id="ARBA00023136"/>
    </source>
</evidence>
<evidence type="ECO:0000256" key="13">
    <source>
        <dbReference type="ARBA" id="ARBA00041418"/>
    </source>
</evidence>
<keyword evidence="17" id="KW-0131">Cell cycle</keyword>
<dbReference type="PANTHER" id="PTHR30474:SF2">
    <property type="entry name" value="PEPTIDOGLYCAN GLYCOSYLTRANSFERASE FTSW-RELATED"/>
    <property type="match status" value="1"/>
</dbReference>
<keyword evidence="3" id="KW-0808">Transferase</keyword>
<comment type="subcellular location">
    <subcellularLocation>
        <location evidence="1">Membrane</location>
        <topology evidence="1">Multi-pass membrane protein</topology>
    </subcellularLocation>
</comment>
<evidence type="ECO:0000256" key="1">
    <source>
        <dbReference type="ARBA" id="ARBA00004141"/>
    </source>
</evidence>
<evidence type="ECO:0000256" key="16">
    <source>
        <dbReference type="ARBA" id="ARBA00049966"/>
    </source>
</evidence>
<evidence type="ECO:0000256" key="12">
    <source>
        <dbReference type="ARBA" id="ARBA00041185"/>
    </source>
</evidence>
<gene>
    <name evidence="17" type="ORF">TMUPMC115_1507</name>
</gene>
<dbReference type="EMBL" id="JPVU01000160">
    <property type="protein sequence ID" value="KFN91278.1"/>
    <property type="molecule type" value="Genomic_DNA"/>
</dbReference>
<comment type="similarity">
    <text evidence="11">Belongs to the SEDS family. FtsW subfamily.</text>
</comment>
<evidence type="ECO:0000256" key="3">
    <source>
        <dbReference type="ARBA" id="ARBA00022679"/>
    </source>
</evidence>
<evidence type="ECO:0000256" key="10">
    <source>
        <dbReference type="ARBA" id="ARBA00033270"/>
    </source>
</evidence>
<dbReference type="GO" id="GO:0009252">
    <property type="term" value="P:peptidoglycan biosynthetic process"/>
    <property type="evidence" value="ECO:0007669"/>
    <property type="project" value="UniProtKB-KW"/>
</dbReference>
<keyword evidence="8" id="KW-0472">Membrane</keyword>
<keyword evidence="4" id="KW-0812">Transmembrane</keyword>
<dbReference type="GO" id="GO:0008360">
    <property type="term" value="P:regulation of cell shape"/>
    <property type="evidence" value="ECO:0007669"/>
    <property type="project" value="UniProtKB-KW"/>
</dbReference>
<evidence type="ECO:0000256" key="7">
    <source>
        <dbReference type="ARBA" id="ARBA00022989"/>
    </source>
</evidence>
<keyword evidence="6" id="KW-0573">Peptidoglycan synthesis</keyword>
<evidence type="ECO:0000256" key="6">
    <source>
        <dbReference type="ARBA" id="ARBA00022984"/>
    </source>
</evidence>